<dbReference type="GO" id="GO:0003677">
    <property type="term" value="F:DNA binding"/>
    <property type="evidence" value="ECO:0007669"/>
    <property type="project" value="UniProtKB-UniRule"/>
</dbReference>
<organism evidence="4 5">
    <name type="scientific">Cymbomonas tetramitiformis</name>
    <dbReference type="NCBI Taxonomy" id="36881"/>
    <lineage>
        <taxon>Eukaryota</taxon>
        <taxon>Viridiplantae</taxon>
        <taxon>Chlorophyta</taxon>
        <taxon>Pyramimonadophyceae</taxon>
        <taxon>Pyramimonadales</taxon>
        <taxon>Pyramimonadaceae</taxon>
        <taxon>Cymbomonas</taxon>
    </lineage>
</organism>
<dbReference type="PANTHER" id="PTHR12716">
    <property type="entry name" value="TRANSCRIPTION INITIATION FACTOR IIE, BETA SUBUNIT"/>
    <property type="match status" value="1"/>
</dbReference>
<dbReference type="GO" id="GO:0001097">
    <property type="term" value="F:TFIIH-class transcription factor complex binding"/>
    <property type="evidence" value="ECO:0007669"/>
    <property type="project" value="TreeGrafter"/>
</dbReference>
<gene>
    <name evidence="4" type="ORF">CYMTET_9403</name>
</gene>
<feature type="domain" description="TFA2 Winged helix" evidence="3">
    <location>
        <begin position="145"/>
        <end position="198"/>
    </location>
</feature>
<dbReference type="InterPro" id="IPR016656">
    <property type="entry name" value="TFIIE-bsu"/>
</dbReference>
<evidence type="ECO:0000313" key="5">
    <source>
        <dbReference type="Proteomes" id="UP001190700"/>
    </source>
</evidence>
<protein>
    <recommendedName>
        <fullName evidence="1">Transcription initiation factor IIE subunit beta</fullName>
    </recommendedName>
</protein>
<keyword evidence="1" id="KW-0805">Transcription regulation</keyword>
<keyword evidence="1" id="KW-0804">Transcription</keyword>
<evidence type="ECO:0000313" key="4">
    <source>
        <dbReference type="EMBL" id="KAK3282881.1"/>
    </source>
</evidence>
<keyword evidence="1" id="KW-0539">Nucleus</keyword>
<comment type="similarity">
    <text evidence="1">Belongs to the TFIIE beta subunit family.</text>
</comment>
<evidence type="ECO:0000259" key="3">
    <source>
        <dbReference type="Pfam" id="PF18121"/>
    </source>
</evidence>
<name>A0AAE0GRQ9_9CHLO</name>
<dbReference type="AlphaFoldDB" id="A0AAE0GRQ9"/>
<comment type="subcellular location">
    <subcellularLocation>
        <location evidence="1">Nucleus</location>
    </subcellularLocation>
</comment>
<feature type="compositionally biased region" description="Polar residues" evidence="2">
    <location>
        <begin position="46"/>
        <end position="60"/>
    </location>
</feature>
<evidence type="ECO:0000256" key="1">
    <source>
        <dbReference type="PIRNR" id="PIRNR016398"/>
    </source>
</evidence>
<dbReference type="EMBL" id="LGRX02003116">
    <property type="protein sequence ID" value="KAK3282881.1"/>
    <property type="molecule type" value="Genomic_DNA"/>
</dbReference>
<comment type="function">
    <text evidence="1">Recruits TFIIH to the initiation complex and stimulates the RNA polymerase II C-terminal domain kinase and DNA-dependent ATPase activities of TFIIH. Both TFIIH and TFIIE are required for promoter clearance by RNA polymerase.</text>
</comment>
<dbReference type="Proteomes" id="UP001190700">
    <property type="component" value="Unassembled WGS sequence"/>
</dbReference>
<comment type="caution">
    <text evidence="4">The sequence shown here is derived from an EMBL/GenBank/DDBJ whole genome shotgun (WGS) entry which is preliminary data.</text>
</comment>
<feature type="compositionally biased region" description="Basic and acidic residues" evidence="2">
    <location>
        <begin position="61"/>
        <end position="71"/>
    </location>
</feature>
<dbReference type="PANTHER" id="PTHR12716:SF8">
    <property type="entry name" value="TRANSCRIPTION INITIATION FACTOR IIE SUBUNIT BETA"/>
    <property type="match status" value="1"/>
</dbReference>
<sequence length="285" mass="31728">MASNALTEALAAFREGQKRNINVVKEAKAAGATKKASKPKPARPRQNISLASAGQATVETRPSETAEASEAKRTVLHHIGSKLKRLIDCLFEAEAPLTAQELKNRTEIDVLGDKALLEAFTENEKVQCQGEHFVYKAVHELGGSHELLHLLDKTPEGIPLAELKDAYKTILDDIKELQAKGRIWKLQNSDTLEEVVYPSDPRYSVSVDEDVAQKWHETKIDLDPDAFTRELHKAGIKPCLRMAAPQFVKPEMGKKKRKAAELRKYTNVHVAEIFKDNFATGIDKS</sequence>
<dbReference type="GO" id="GO:0006367">
    <property type="term" value="P:transcription initiation at RNA polymerase II promoter"/>
    <property type="evidence" value="ECO:0007669"/>
    <property type="project" value="UniProtKB-UniRule"/>
</dbReference>
<comment type="subunit">
    <text evidence="1">Tetramer of two alpha and two beta chains.</text>
</comment>
<reference evidence="4 5" key="1">
    <citation type="journal article" date="2015" name="Genome Biol. Evol.">
        <title>Comparative Genomics of a Bacterivorous Green Alga Reveals Evolutionary Causalities and Consequences of Phago-Mixotrophic Mode of Nutrition.</title>
        <authorList>
            <person name="Burns J.A."/>
            <person name="Paasch A."/>
            <person name="Narechania A."/>
            <person name="Kim E."/>
        </authorList>
    </citation>
    <scope>NUCLEOTIDE SEQUENCE [LARGE SCALE GENOMIC DNA]</scope>
    <source>
        <strain evidence="4 5">PLY_AMNH</strain>
    </source>
</reference>
<dbReference type="Pfam" id="PF18121">
    <property type="entry name" value="TFA2_Winged_2"/>
    <property type="match status" value="1"/>
</dbReference>
<keyword evidence="1" id="KW-0238">DNA-binding</keyword>
<accession>A0AAE0GRQ9</accession>
<dbReference type="InterPro" id="IPR040501">
    <property type="entry name" value="TFA2_Winged_2"/>
</dbReference>
<evidence type="ECO:0000256" key="2">
    <source>
        <dbReference type="SAM" id="MobiDB-lite"/>
    </source>
</evidence>
<proteinExistence type="inferred from homology"/>
<dbReference type="GO" id="GO:0005673">
    <property type="term" value="C:transcription factor TFIIE complex"/>
    <property type="evidence" value="ECO:0007669"/>
    <property type="project" value="UniProtKB-UniRule"/>
</dbReference>
<keyword evidence="5" id="KW-1185">Reference proteome</keyword>
<feature type="region of interest" description="Disordered" evidence="2">
    <location>
        <begin position="28"/>
        <end position="71"/>
    </location>
</feature>
<dbReference type="PIRSF" id="PIRSF016398">
    <property type="entry name" value="TFIIE-beta"/>
    <property type="match status" value="1"/>
</dbReference>